<dbReference type="InterPro" id="IPR011020">
    <property type="entry name" value="HTTM-like"/>
</dbReference>
<dbReference type="AlphaFoldDB" id="A0AB34JBV1"/>
<reference evidence="6 7" key="1">
    <citation type="journal article" date="2024" name="Science">
        <title>Giant polyketide synthase enzymes in the biosynthesis of giant marine polyether toxins.</title>
        <authorList>
            <person name="Fallon T.R."/>
            <person name="Shende V.V."/>
            <person name="Wierzbicki I.H."/>
            <person name="Pendleton A.L."/>
            <person name="Watervoot N.F."/>
            <person name="Auber R.P."/>
            <person name="Gonzalez D.J."/>
            <person name="Wisecaver J.H."/>
            <person name="Moore B.S."/>
        </authorList>
    </citation>
    <scope>NUCLEOTIDE SEQUENCE [LARGE SCALE GENOMIC DNA]</scope>
    <source>
        <strain evidence="6 7">12B1</strain>
    </source>
</reference>
<dbReference type="PANTHER" id="PTHR39535:SF2">
    <property type="entry name" value="HTTM DOMAIN-CONTAINING PROTEIN"/>
    <property type="match status" value="1"/>
</dbReference>
<name>A0AB34JBV1_PRYPA</name>
<dbReference type="EMBL" id="JBGBPQ010000010">
    <property type="protein sequence ID" value="KAL1519155.1"/>
    <property type="molecule type" value="Genomic_DNA"/>
</dbReference>
<organism evidence="6 7">
    <name type="scientific">Prymnesium parvum</name>
    <name type="common">Toxic golden alga</name>
    <dbReference type="NCBI Taxonomy" id="97485"/>
    <lineage>
        <taxon>Eukaryota</taxon>
        <taxon>Haptista</taxon>
        <taxon>Haptophyta</taxon>
        <taxon>Prymnesiophyceae</taxon>
        <taxon>Prymnesiales</taxon>
        <taxon>Prymnesiaceae</taxon>
        <taxon>Prymnesium</taxon>
    </lineage>
</organism>
<evidence type="ECO:0000313" key="7">
    <source>
        <dbReference type="Proteomes" id="UP001515480"/>
    </source>
</evidence>
<dbReference type="GO" id="GO:0012505">
    <property type="term" value="C:endomembrane system"/>
    <property type="evidence" value="ECO:0007669"/>
    <property type="project" value="UniProtKB-SubCell"/>
</dbReference>
<dbReference type="PANTHER" id="PTHR39535">
    <property type="entry name" value="SPORULATION-DELAYING PROTEIN SDPB"/>
    <property type="match status" value="1"/>
</dbReference>
<evidence type="ECO:0000259" key="5">
    <source>
        <dbReference type="SMART" id="SM00752"/>
    </source>
</evidence>
<gene>
    <name evidence="6" type="ORF">AB1Y20_003415</name>
</gene>
<dbReference type="InterPro" id="IPR052964">
    <property type="entry name" value="Sporulation_signal_mat"/>
</dbReference>
<evidence type="ECO:0000256" key="2">
    <source>
        <dbReference type="ARBA" id="ARBA00022692"/>
    </source>
</evidence>
<keyword evidence="7" id="KW-1185">Reference proteome</keyword>
<evidence type="ECO:0000256" key="1">
    <source>
        <dbReference type="ARBA" id="ARBA00004127"/>
    </source>
</evidence>
<keyword evidence="3" id="KW-1133">Transmembrane helix</keyword>
<keyword evidence="4" id="KW-0472">Membrane</keyword>
<keyword evidence="2" id="KW-0812">Transmembrane</keyword>
<comment type="caution">
    <text evidence="6">The sequence shown here is derived from an EMBL/GenBank/DDBJ whole genome shotgun (WGS) entry which is preliminary data.</text>
</comment>
<evidence type="ECO:0000313" key="6">
    <source>
        <dbReference type="EMBL" id="KAL1519155.1"/>
    </source>
</evidence>
<sequence>MLRALCNPLRIDRRSLVSFRVCLALLVASEAAALLADPSLLVGDGPLPLATLHSAVLPPTALLWSLHSMSGSAHLVRLLLLLQLSLAAALACGRRPRAAAFGCWALVTSAHHRNPLATHGGDALLRMELLLASLAPLGAREAEVGGVCIAALLCQPLLMYFVAALLKCSPAWRDAGELTAVHFALHLDLAATPFARLVREQRAFTRLATFLTPRLELCAPLLLLCPLRQWRTPAVGLGLALLLALQLSFYACLELGNFPWVSTVAVMPFVPSDFWSWLGARVPALPSACWSWLGKNLPAGELLAAPLRGQDGGADSRATRLASALTASAIGLWVIVWNVDHHCTLLRAYESLDWPECSRCVLCAVPVRMPERLKPMGEFLALYQSWDLFAPEPNREDGSWVIAGTLSNGSYVDGATGGPLTFDPPALPSAWYGGSHFLQYFLRLQFDALKPEGMQRPQLYSAIAQWYCRRWPDLHLEQVCLYFVRKWIPAPGAPLSERELLSVWRELCPTRSTSPANYVV</sequence>
<protein>
    <recommendedName>
        <fullName evidence="5">HTTM-like domain-containing protein</fullName>
    </recommendedName>
</protein>
<dbReference type="SMART" id="SM00752">
    <property type="entry name" value="HTTM"/>
    <property type="match status" value="1"/>
</dbReference>
<evidence type="ECO:0000256" key="3">
    <source>
        <dbReference type="ARBA" id="ARBA00022989"/>
    </source>
</evidence>
<feature type="domain" description="HTTM-like" evidence="5">
    <location>
        <begin position="8"/>
        <end position="274"/>
    </location>
</feature>
<dbReference type="Proteomes" id="UP001515480">
    <property type="component" value="Unassembled WGS sequence"/>
</dbReference>
<evidence type="ECO:0000256" key="4">
    <source>
        <dbReference type="ARBA" id="ARBA00023136"/>
    </source>
</evidence>
<proteinExistence type="predicted"/>
<comment type="subcellular location">
    <subcellularLocation>
        <location evidence="1">Endomembrane system</location>
        <topology evidence="1">Multi-pass membrane protein</topology>
    </subcellularLocation>
</comment>
<accession>A0AB34JBV1</accession>